<evidence type="ECO:0000256" key="1">
    <source>
        <dbReference type="ARBA" id="ARBA00004651"/>
    </source>
</evidence>
<keyword evidence="5" id="KW-0560">Oxidoreductase</keyword>
<name>A0A419EUF1_9BACT</name>
<accession>A0A419EUF1</accession>
<evidence type="ECO:0000256" key="7">
    <source>
        <dbReference type="SAM" id="Phobius"/>
    </source>
</evidence>
<feature type="domain" description="NarG-like" evidence="8">
    <location>
        <begin position="92"/>
        <end position="259"/>
    </location>
</feature>
<dbReference type="InterPro" id="IPR023234">
    <property type="entry name" value="NarG-like_domain"/>
</dbReference>
<dbReference type="GO" id="GO:0016491">
    <property type="term" value="F:oxidoreductase activity"/>
    <property type="evidence" value="ECO:0007669"/>
    <property type="project" value="UniProtKB-KW"/>
</dbReference>
<keyword evidence="3 7" id="KW-0812">Transmembrane</keyword>
<feature type="transmembrane region" description="Helical" evidence="7">
    <location>
        <begin position="104"/>
        <end position="129"/>
    </location>
</feature>
<dbReference type="Gene3D" id="1.20.950.20">
    <property type="entry name" value="Transmembrane di-heme cytochromes, Chain C"/>
    <property type="match status" value="1"/>
</dbReference>
<dbReference type="Proteomes" id="UP000285961">
    <property type="component" value="Unassembled WGS sequence"/>
</dbReference>
<dbReference type="Pfam" id="PF02665">
    <property type="entry name" value="Nitrate_red_gam"/>
    <property type="match status" value="1"/>
</dbReference>
<organism evidence="9 10">
    <name type="scientific">Candidatus Abyssobacteria bacterium SURF_17</name>
    <dbReference type="NCBI Taxonomy" id="2093361"/>
    <lineage>
        <taxon>Bacteria</taxon>
        <taxon>Pseudomonadati</taxon>
        <taxon>Candidatus Hydrogenedentota</taxon>
        <taxon>Candidatus Abyssobacteria</taxon>
    </lineage>
</organism>
<comment type="subcellular location">
    <subcellularLocation>
        <location evidence="1">Cell membrane</location>
        <topology evidence="1">Multi-pass membrane protein</topology>
    </subcellularLocation>
</comment>
<feature type="transmembrane region" description="Helical" evidence="7">
    <location>
        <begin position="222"/>
        <end position="246"/>
    </location>
</feature>
<dbReference type="GO" id="GO:0005886">
    <property type="term" value="C:plasma membrane"/>
    <property type="evidence" value="ECO:0007669"/>
    <property type="project" value="UniProtKB-SubCell"/>
</dbReference>
<protein>
    <submittedName>
        <fullName evidence="9">Nitrate reductase gamma subunit</fullName>
    </submittedName>
</protein>
<reference evidence="9 10" key="1">
    <citation type="journal article" date="2017" name="ISME J.">
        <title>Energy and carbon metabolisms in a deep terrestrial subsurface fluid microbial community.</title>
        <authorList>
            <person name="Momper L."/>
            <person name="Jungbluth S.P."/>
            <person name="Lee M.D."/>
            <person name="Amend J.P."/>
        </authorList>
    </citation>
    <scope>NUCLEOTIDE SEQUENCE [LARGE SCALE GENOMIC DNA]</scope>
    <source>
        <strain evidence="9">SURF_17</strain>
    </source>
</reference>
<evidence type="ECO:0000256" key="6">
    <source>
        <dbReference type="ARBA" id="ARBA00023136"/>
    </source>
</evidence>
<proteinExistence type="predicted"/>
<feature type="transmembrane region" description="Helical" evidence="7">
    <location>
        <begin position="141"/>
        <end position="164"/>
    </location>
</feature>
<evidence type="ECO:0000256" key="3">
    <source>
        <dbReference type="ARBA" id="ARBA00022692"/>
    </source>
</evidence>
<evidence type="ECO:0000256" key="4">
    <source>
        <dbReference type="ARBA" id="ARBA00022989"/>
    </source>
</evidence>
<gene>
    <name evidence="9" type="ORF">C4532_14005</name>
</gene>
<dbReference type="EMBL" id="QZKI01000098">
    <property type="protein sequence ID" value="RJP67858.1"/>
    <property type="molecule type" value="Genomic_DNA"/>
</dbReference>
<comment type="caution">
    <text evidence="9">The sequence shown here is derived from an EMBL/GenBank/DDBJ whole genome shotgun (WGS) entry which is preliminary data.</text>
</comment>
<evidence type="ECO:0000313" key="9">
    <source>
        <dbReference type="EMBL" id="RJP67858.1"/>
    </source>
</evidence>
<evidence type="ECO:0000256" key="2">
    <source>
        <dbReference type="ARBA" id="ARBA00022475"/>
    </source>
</evidence>
<feature type="transmembrane region" description="Helical" evidence="7">
    <location>
        <begin position="185"/>
        <end position="202"/>
    </location>
</feature>
<evidence type="ECO:0000313" key="10">
    <source>
        <dbReference type="Proteomes" id="UP000285961"/>
    </source>
</evidence>
<dbReference type="SUPFAM" id="SSF103501">
    <property type="entry name" value="Respiratory nitrate reductase 1 gamma chain"/>
    <property type="match status" value="1"/>
</dbReference>
<dbReference type="AlphaFoldDB" id="A0A419EUF1"/>
<keyword evidence="2" id="KW-1003">Cell membrane</keyword>
<evidence type="ECO:0000256" key="5">
    <source>
        <dbReference type="ARBA" id="ARBA00023002"/>
    </source>
</evidence>
<dbReference type="InterPro" id="IPR036197">
    <property type="entry name" value="NarG-like_sf"/>
</dbReference>
<evidence type="ECO:0000259" key="8">
    <source>
        <dbReference type="Pfam" id="PF02665"/>
    </source>
</evidence>
<keyword evidence="4 7" id="KW-1133">Transmembrane helix</keyword>
<feature type="transmembrane region" description="Helical" evidence="7">
    <location>
        <begin position="6"/>
        <end position="27"/>
    </location>
</feature>
<keyword evidence="6 7" id="KW-0472">Membrane</keyword>
<sequence length="312" mass="35065">MMSSALLHVVTYAAFIVFVVAVAVRIYKIQSMPVHLRWDLYPVAHEGKRSHYGGSYFEELDWWKKPREFSWIGELRGMLPEMLFIKALWENNRPLWYRSFPFHFGLYILIGWVGLLVVGAIAQIAGIPVEAGTGSIVGVAIHYLTVLAGAFGLILATIGAALLLHRRLTDPEVEGYTSPAHIFNLAAFLGALLVGFLTYILVDPTFALARGYVQSLIVFNVSAPVGSSAVALEFLLFSLLLAYVPLTHMSHFFTKYFFYHKIRWDDEPNFRGSRLEKEITEAIGYPVTWAAPHLKADGKKNWADIATEEVDK</sequence>